<dbReference type="EMBL" id="JNBS01000563">
    <property type="protein sequence ID" value="OQS04724.1"/>
    <property type="molecule type" value="Genomic_DNA"/>
</dbReference>
<evidence type="ECO:0000313" key="1">
    <source>
        <dbReference type="EMBL" id="OQS04724.1"/>
    </source>
</evidence>
<protein>
    <submittedName>
        <fullName evidence="1">Uncharacterized protein</fullName>
    </submittedName>
</protein>
<proteinExistence type="predicted"/>
<reference evidence="1 2" key="1">
    <citation type="journal article" date="2014" name="Genome Biol. Evol.">
        <title>The secreted proteins of Achlya hypogyna and Thraustotheca clavata identify the ancestral oomycete secretome and reveal gene acquisitions by horizontal gene transfer.</title>
        <authorList>
            <person name="Misner I."/>
            <person name="Blouin N."/>
            <person name="Leonard G."/>
            <person name="Richards T.A."/>
            <person name="Lane C.E."/>
        </authorList>
    </citation>
    <scope>NUCLEOTIDE SEQUENCE [LARGE SCALE GENOMIC DNA]</scope>
    <source>
        <strain evidence="1 2">ATCC 34112</strain>
    </source>
</reference>
<dbReference type="Proteomes" id="UP000243217">
    <property type="component" value="Unassembled WGS sequence"/>
</dbReference>
<name>A0A1W0A368_9STRA</name>
<dbReference type="AlphaFoldDB" id="A0A1W0A368"/>
<sequence>MQGNVYDSKELLENGADSNYKELFIKYTSLHFAAQNGHNEVGVIARFNCLANDPSQRPTASEIVRILSVQFEKNSLEVEVETKVQSIADSNNSLIAATDFSLSPLPNSKMSFPPLPRVATDIYCPSCQKLNLILNDICKKCNTPMLQEESKSIF</sequence>
<comment type="caution">
    <text evidence="1">The sequence shown here is derived from an EMBL/GenBank/DDBJ whole genome shotgun (WGS) entry which is preliminary data.</text>
</comment>
<gene>
    <name evidence="1" type="ORF">THRCLA_20810</name>
</gene>
<organism evidence="1 2">
    <name type="scientific">Thraustotheca clavata</name>
    <dbReference type="NCBI Taxonomy" id="74557"/>
    <lineage>
        <taxon>Eukaryota</taxon>
        <taxon>Sar</taxon>
        <taxon>Stramenopiles</taxon>
        <taxon>Oomycota</taxon>
        <taxon>Saprolegniomycetes</taxon>
        <taxon>Saprolegniales</taxon>
        <taxon>Achlyaceae</taxon>
        <taxon>Thraustotheca</taxon>
    </lineage>
</organism>
<evidence type="ECO:0000313" key="2">
    <source>
        <dbReference type="Proteomes" id="UP000243217"/>
    </source>
</evidence>
<accession>A0A1W0A368</accession>
<keyword evidence="2" id="KW-1185">Reference proteome</keyword>